<feature type="transmembrane region" description="Helical" evidence="1">
    <location>
        <begin position="334"/>
        <end position="355"/>
    </location>
</feature>
<feature type="transmembrane region" description="Helical" evidence="1">
    <location>
        <begin position="180"/>
        <end position="202"/>
    </location>
</feature>
<feature type="transmembrane region" description="Helical" evidence="1">
    <location>
        <begin position="301"/>
        <end position="322"/>
    </location>
</feature>
<dbReference type="EMBL" id="JAPRAT010000001">
    <property type="protein sequence ID" value="MCZ0701768.1"/>
    <property type="molecule type" value="Genomic_DNA"/>
</dbReference>
<organism evidence="2 3">
    <name type="scientific">Natronobacillus azotifigens</name>
    <dbReference type="NCBI Taxonomy" id="472978"/>
    <lineage>
        <taxon>Bacteria</taxon>
        <taxon>Bacillati</taxon>
        <taxon>Bacillota</taxon>
        <taxon>Bacilli</taxon>
        <taxon>Bacillales</taxon>
        <taxon>Bacillaceae</taxon>
        <taxon>Natronobacillus</taxon>
    </lineage>
</organism>
<evidence type="ECO:0000313" key="3">
    <source>
        <dbReference type="Proteomes" id="UP001084197"/>
    </source>
</evidence>
<feature type="transmembrane region" description="Helical" evidence="1">
    <location>
        <begin position="21"/>
        <end position="43"/>
    </location>
</feature>
<dbReference type="AlphaFoldDB" id="A0A9J6R7Z8"/>
<dbReference type="PANTHER" id="PTHR39177">
    <property type="entry name" value="ABC TRANSPORTER PERMEASE YTRC-RELATED"/>
    <property type="match status" value="1"/>
</dbReference>
<protein>
    <submittedName>
        <fullName evidence="2">DUF6449 domain-containing protein</fullName>
    </submittedName>
</protein>
<proteinExistence type="predicted"/>
<keyword evidence="1" id="KW-0472">Membrane</keyword>
<keyword evidence="1" id="KW-1133">Transmembrane helix</keyword>
<reference evidence="2" key="1">
    <citation type="submission" date="2022-11" db="EMBL/GenBank/DDBJ databases">
        <title>WGS of Natronobacillus azotifigens 24KS-1, an anaerobic diazotrophic haloalkaliphile from soda-rich habitats.</title>
        <authorList>
            <person name="Sorokin D.Y."/>
            <person name="Merkel A.Y."/>
        </authorList>
    </citation>
    <scope>NUCLEOTIDE SEQUENCE</scope>
    <source>
        <strain evidence="2">24KS-1</strain>
    </source>
</reference>
<keyword evidence="3" id="KW-1185">Reference proteome</keyword>
<dbReference type="InterPro" id="IPR053046">
    <property type="entry name" value="ABC-5_transporter"/>
</dbReference>
<evidence type="ECO:0000256" key="1">
    <source>
        <dbReference type="SAM" id="Phobius"/>
    </source>
</evidence>
<dbReference type="PANTHER" id="PTHR39177:SF1">
    <property type="entry name" value="ABC TRANSPORTER PERMEASE YTRC-RELATED"/>
    <property type="match status" value="1"/>
</dbReference>
<sequence>MRLRTSWYNHELTKQNFRQTGWISLVYFVSLLVAIVLNIFMRIGHNESYYYGYDINLFYLGSFFQVLAIFLVPVMTAMLLMRYLHQKNATDFMHSLPLKREKVFIHQIVFGYCSILLPVYIVGFILYIMHHTLEVSKLYGLAELGYWLGVTTVLLSLVFAVSIFVGLLTGLSIIQGVFSFIFLLFPAGITVLAVFNLNYAMIGIADSYLMDEKVFEFSPITNSVNIIFNDAADTSTLVWYIIVTLILFGLSMVLYKFRPVEVATQAVAFRWLRPIFIYSFTFCFMLVGGFYFGILQHEYNWILFGYLLFSIFGYLIAQMIIHKTWRVFTQWKEYLFFLLGTTLLVVLIILDITGFQNRIPATDRIEQVYLYDQHSRFYLYQDLFEENPGITAVEEIEIVRNLHQQFINDSNRQDFLDYNNQTVSIHYDLVNGRQLVRQYHLDDLSKYTGELTKIHASDAYKQYTQEVFLIDQTDISSMSVTSDMRHKEVQIYSSNQIAEALEALRKDILAQSYEELVNPELYLGEVNIFISLYHSNLYLPIYSTYDYFLEWLEKEKMTEDVLLMPNEIDRMFIVDESINEEMAEKGASYYVEHNPNAEGVIEISDEEEIKQLFESLVPERGEESDSRFAVWIYLKDEEENFQWYWVKKDFLPSFVFDEI</sequence>
<gene>
    <name evidence="2" type="ORF">OWO01_00905</name>
</gene>
<feature type="transmembrane region" description="Helical" evidence="1">
    <location>
        <begin position="63"/>
        <end position="84"/>
    </location>
</feature>
<keyword evidence="1" id="KW-0812">Transmembrane</keyword>
<feature type="transmembrane region" description="Helical" evidence="1">
    <location>
        <begin position="104"/>
        <end position="129"/>
    </location>
</feature>
<feature type="transmembrane region" description="Helical" evidence="1">
    <location>
        <begin position="144"/>
        <end position="168"/>
    </location>
</feature>
<dbReference type="RefSeq" id="WP_268778529.1">
    <property type="nucleotide sequence ID" value="NZ_JAPRAT010000001.1"/>
</dbReference>
<feature type="transmembrane region" description="Helical" evidence="1">
    <location>
        <begin position="275"/>
        <end position="295"/>
    </location>
</feature>
<comment type="caution">
    <text evidence="2">The sequence shown here is derived from an EMBL/GenBank/DDBJ whole genome shotgun (WGS) entry which is preliminary data.</text>
</comment>
<accession>A0A9J6R7Z8</accession>
<feature type="transmembrane region" description="Helical" evidence="1">
    <location>
        <begin position="237"/>
        <end position="255"/>
    </location>
</feature>
<dbReference type="Proteomes" id="UP001084197">
    <property type="component" value="Unassembled WGS sequence"/>
</dbReference>
<name>A0A9J6R7Z8_9BACI</name>
<evidence type="ECO:0000313" key="2">
    <source>
        <dbReference type="EMBL" id="MCZ0701768.1"/>
    </source>
</evidence>